<keyword evidence="9" id="KW-0050">Antiport</keyword>
<proteinExistence type="inferred from homology"/>
<feature type="transmembrane region" description="Helical" evidence="9">
    <location>
        <begin position="177"/>
        <end position="196"/>
    </location>
</feature>
<feature type="transmembrane region" description="Helical" evidence="9">
    <location>
        <begin position="217"/>
        <end position="236"/>
    </location>
</feature>
<evidence type="ECO:0000256" key="7">
    <source>
        <dbReference type="ARBA" id="ARBA00023065"/>
    </source>
</evidence>
<dbReference type="PANTHER" id="PTHR31503">
    <property type="entry name" value="VACUOLAR CALCIUM ION TRANSPORTER"/>
    <property type="match status" value="1"/>
</dbReference>
<dbReference type="Proteomes" id="UP001589854">
    <property type="component" value="Unassembled WGS sequence"/>
</dbReference>
<dbReference type="RefSeq" id="WP_378935652.1">
    <property type="nucleotide sequence ID" value="NZ_JBHLVO010000014.1"/>
</dbReference>
<name>A0ABV6GGU5_9BACI</name>
<dbReference type="Gene3D" id="1.20.1420.30">
    <property type="entry name" value="NCX, central ion-binding region"/>
    <property type="match status" value="1"/>
</dbReference>
<keyword evidence="3 9" id="KW-0109">Calcium transport</keyword>
<evidence type="ECO:0000259" key="10">
    <source>
        <dbReference type="Pfam" id="PF01699"/>
    </source>
</evidence>
<sequence>MEWIKLVINLKGLVNHLLNRLFFLVVVIGVPLSVIGSLMHWPYVLMFVIYCITIVALAGFMGRATESLAIVAGPRVGGLLNATFGNAVELIISIFALKAGLVGVVLASLTGSVLGNLLLVAGLSFFVGGLKFKRQEFNVYDARHNSGLLMFAVIVGFVIPEVFSMEMAEEQTLSLSIGISVILIALYLAALFFRLVTHRGVYQHETDVVDEHEKPEWSAKFAMIVLILATIAVAYVSENLVHTFESVGERFGWSELFIGVIIVAIVGNAAEHASAIVMAYKNKMNIAVEIAVGSTLQIAMFVAPVLVLISLMFTEKMPLVFTIPELIAMVTAVLLTISITNDGDTNWFEGAILLAAYLIMGIGFYLL</sequence>
<feature type="domain" description="Sodium/calcium exchanger membrane region" evidence="10">
    <location>
        <begin position="44"/>
        <end position="195"/>
    </location>
</feature>
<dbReference type="InterPro" id="IPR004713">
    <property type="entry name" value="CaH_exchang"/>
</dbReference>
<feature type="transmembrane region" description="Helical" evidence="9">
    <location>
        <begin position="103"/>
        <end position="127"/>
    </location>
</feature>
<keyword evidence="5 9" id="KW-0106">Calcium</keyword>
<dbReference type="InterPro" id="IPR044880">
    <property type="entry name" value="NCX_ion-bd_dom_sf"/>
</dbReference>
<evidence type="ECO:0000313" key="12">
    <source>
        <dbReference type="Proteomes" id="UP001589854"/>
    </source>
</evidence>
<dbReference type="Pfam" id="PF01699">
    <property type="entry name" value="Na_Ca_ex"/>
    <property type="match status" value="2"/>
</dbReference>
<reference evidence="11 12" key="1">
    <citation type="submission" date="2024-09" db="EMBL/GenBank/DDBJ databases">
        <authorList>
            <person name="Sun Q."/>
            <person name="Mori K."/>
        </authorList>
    </citation>
    <scope>NUCLEOTIDE SEQUENCE [LARGE SCALE GENOMIC DNA]</scope>
    <source>
        <strain evidence="11 12">CCM 7228</strain>
    </source>
</reference>
<keyword evidence="7 9" id="KW-0406">Ion transport</keyword>
<feature type="transmembrane region" description="Helical" evidence="9">
    <location>
        <begin position="148"/>
        <end position="165"/>
    </location>
</feature>
<evidence type="ECO:0000256" key="9">
    <source>
        <dbReference type="RuleBase" id="RU365028"/>
    </source>
</evidence>
<dbReference type="NCBIfam" id="TIGR00378">
    <property type="entry name" value="cax"/>
    <property type="match status" value="1"/>
</dbReference>
<keyword evidence="8 9" id="KW-0472">Membrane</keyword>
<keyword evidence="6 9" id="KW-1133">Transmembrane helix</keyword>
<dbReference type="NCBIfam" id="TIGR00846">
    <property type="entry name" value="caca2"/>
    <property type="match status" value="1"/>
</dbReference>
<feature type="transmembrane region" description="Helical" evidence="9">
    <location>
        <begin position="76"/>
        <end position="97"/>
    </location>
</feature>
<dbReference type="InterPro" id="IPR004837">
    <property type="entry name" value="NaCa_Exmemb"/>
</dbReference>
<dbReference type="EMBL" id="JBHLVO010000014">
    <property type="protein sequence ID" value="MFC0272888.1"/>
    <property type="molecule type" value="Genomic_DNA"/>
</dbReference>
<organism evidence="11 12">
    <name type="scientific">Metabacillus herbersteinensis</name>
    <dbReference type="NCBI Taxonomy" id="283816"/>
    <lineage>
        <taxon>Bacteria</taxon>
        <taxon>Bacillati</taxon>
        <taxon>Bacillota</taxon>
        <taxon>Bacilli</taxon>
        <taxon>Bacillales</taxon>
        <taxon>Bacillaceae</taxon>
        <taxon>Metabacillus</taxon>
    </lineage>
</organism>
<feature type="transmembrane region" description="Helical" evidence="9">
    <location>
        <begin position="347"/>
        <end position="366"/>
    </location>
</feature>
<feature type="transmembrane region" description="Helical" evidence="9">
    <location>
        <begin position="47"/>
        <end position="64"/>
    </location>
</feature>
<evidence type="ECO:0000256" key="4">
    <source>
        <dbReference type="ARBA" id="ARBA00022692"/>
    </source>
</evidence>
<keyword evidence="4 9" id="KW-0812">Transmembrane</keyword>
<evidence type="ECO:0000256" key="2">
    <source>
        <dbReference type="ARBA" id="ARBA00022448"/>
    </source>
</evidence>
<comment type="subcellular location">
    <subcellularLocation>
        <location evidence="1">Endomembrane system</location>
        <topology evidence="1">Multi-pass membrane protein</topology>
    </subcellularLocation>
</comment>
<feature type="domain" description="Sodium/calcium exchanger membrane region" evidence="10">
    <location>
        <begin position="222"/>
        <end position="360"/>
    </location>
</feature>
<comment type="caution">
    <text evidence="11">The sequence shown here is derived from an EMBL/GenBank/DDBJ whole genome shotgun (WGS) entry which is preliminary data.</text>
</comment>
<dbReference type="InterPro" id="IPR004798">
    <property type="entry name" value="CAX-like"/>
</dbReference>
<keyword evidence="12" id="KW-1185">Reference proteome</keyword>
<evidence type="ECO:0000256" key="5">
    <source>
        <dbReference type="ARBA" id="ARBA00022837"/>
    </source>
</evidence>
<evidence type="ECO:0000256" key="6">
    <source>
        <dbReference type="ARBA" id="ARBA00022989"/>
    </source>
</evidence>
<comment type="similarity">
    <text evidence="9">Belongs to the Ca(2+):cation antiporter (CaCA) (TC 2.A.19) family.</text>
</comment>
<evidence type="ECO:0000256" key="8">
    <source>
        <dbReference type="ARBA" id="ARBA00023136"/>
    </source>
</evidence>
<evidence type="ECO:0000256" key="3">
    <source>
        <dbReference type="ARBA" id="ARBA00022568"/>
    </source>
</evidence>
<gene>
    <name evidence="11" type="primary">cax</name>
    <name evidence="11" type="ORF">ACFFIX_15775</name>
</gene>
<dbReference type="PANTHER" id="PTHR31503:SF22">
    <property type="entry name" value="VACUOLAR CALCIUM ION TRANSPORTER"/>
    <property type="match status" value="1"/>
</dbReference>
<feature type="transmembrane region" description="Helical" evidence="9">
    <location>
        <begin position="21"/>
        <end position="41"/>
    </location>
</feature>
<feature type="transmembrane region" description="Helical" evidence="9">
    <location>
        <begin position="319"/>
        <end position="340"/>
    </location>
</feature>
<comment type="function">
    <text evidence="9">Ca(+)/H(+) antiporter that extrudes calcium in exchange for external protons.</text>
</comment>
<evidence type="ECO:0000256" key="1">
    <source>
        <dbReference type="ARBA" id="ARBA00004127"/>
    </source>
</evidence>
<accession>A0ABV6GGU5</accession>
<evidence type="ECO:0000313" key="11">
    <source>
        <dbReference type="EMBL" id="MFC0272888.1"/>
    </source>
</evidence>
<protein>
    <recommendedName>
        <fullName evidence="9">Ca(2+)/H(+) antiporter</fullName>
    </recommendedName>
</protein>
<keyword evidence="2 9" id="KW-0813">Transport</keyword>
<feature type="transmembrane region" description="Helical" evidence="9">
    <location>
        <begin position="256"/>
        <end position="278"/>
    </location>
</feature>
<feature type="transmembrane region" description="Helical" evidence="9">
    <location>
        <begin position="290"/>
        <end position="313"/>
    </location>
</feature>